<evidence type="ECO:0000313" key="5">
    <source>
        <dbReference type="Proteomes" id="UP000192277"/>
    </source>
</evidence>
<feature type="signal peptide" evidence="1">
    <location>
        <begin position="1"/>
        <end position="19"/>
    </location>
</feature>
<dbReference type="Proteomes" id="UP000192277">
    <property type="component" value="Unassembled WGS sequence"/>
</dbReference>
<gene>
    <name evidence="4" type="ORF">A4D02_34390</name>
</gene>
<dbReference type="SUPFAM" id="SSF52266">
    <property type="entry name" value="SGNH hydrolase"/>
    <property type="match status" value="1"/>
</dbReference>
<proteinExistence type="predicted"/>
<feature type="domain" description="SGNH hydrolase-type esterase" evidence="2">
    <location>
        <begin position="177"/>
        <end position="353"/>
    </location>
</feature>
<dbReference type="Pfam" id="PF14606">
    <property type="entry name" value="Lipase_GDSL_3"/>
    <property type="match status" value="1"/>
</dbReference>
<dbReference type="Gene3D" id="3.40.50.1110">
    <property type="entry name" value="SGNH hydrolase"/>
    <property type="match status" value="1"/>
</dbReference>
<keyword evidence="5" id="KW-1185">Reference proteome</keyword>
<dbReference type="Gene3D" id="2.60.120.260">
    <property type="entry name" value="Galactose-binding domain-like"/>
    <property type="match status" value="1"/>
</dbReference>
<feature type="chain" id="PRO_5046679405" description="Hydrolase" evidence="1">
    <location>
        <begin position="20"/>
        <end position="360"/>
    </location>
</feature>
<dbReference type="InterPro" id="IPR032740">
    <property type="entry name" value="GxDLY"/>
</dbReference>
<dbReference type="RefSeq" id="WP_014222079.1">
    <property type="nucleotide sequence ID" value="NZ_LWBO01000022.1"/>
</dbReference>
<dbReference type="InterPro" id="IPR013830">
    <property type="entry name" value="SGNH_hydro"/>
</dbReference>
<evidence type="ECO:0000259" key="2">
    <source>
        <dbReference type="Pfam" id="PF14606"/>
    </source>
</evidence>
<evidence type="ECO:0000259" key="3">
    <source>
        <dbReference type="Pfam" id="PF14607"/>
    </source>
</evidence>
<evidence type="ECO:0000256" key="1">
    <source>
        <dbReference type="SAM" id="SignalP"/>
    </source>
</evidence>
<organism evidence="4 5">
    <name type="scientific">Niastella koreensis</name>
    <dbReference type="NCBI Taxonomy" id="354356"/>
    <lineage>
        <taxon>Bacteria</taxon>
        <taxon>Pseudomonadati</taxon>
        <taxon>Bacteroidota</taxon>
        <taxon>Chitinophagia</taxon>
        <taxon>Chitinophagales</taxon>
        <taxon>Chitinophagaceae</taxon>
        <taxon>Niastella</taxon>
    </lineage>
</organism>
<dbReference type="InterPro" id="IPR051532">
    <property type="entry name" value="Ester_Hydrolysis_Enzymes"/>
</dbReference>
<feature type="domain" description="SGNH hydrolase-type esterase N-terminal" evidence="3">
    <location>
        <begin position="23"/>
        <end position="165"/>
    </location>
</feature>
<evidence type="ECO:0000313" key="4">
    <source>
        <dbReference type="EMBL" id="OQP45048.1"/>
    </source>
</evidence>
<evidence type="ECO:0008006" key="6">
    <source>
        <dbReference type="Google" id="ProtNLM"/>
    </source>
</evidence>
<accession>A0ABX3NUC2</accession>
<dbReference type="Pfam" id="PF14607">
    <property type="entry name" value="GxDLY"/>
    <property type="match status" value="1"/>
</dbReference>
<dbReference type="InterPro" id="IPR036514">
    <property type="entry name" value="SGNH_hydro_sf"/>
</dbReference>
<keyword evidence="1" id="KW-0732">Signal</keyword>
<dbReference type="PANTHER" id="PTHR30383">
    <property type="entry name" value="THIOESTERASE 1/PROTEASE 1/LYSOPHOSPHOLIPASE L1"/>
    <property type="match status" value="1"/>
</dbReference>
<sequence length="360" mass="40356">MYKIFIVTIVLLAVQLSYAQDSIKYADATTLMMVGKAKTTDSIYQRIDSVEAKEMPQAVKNLAKQSAGIAILFETNSRIIRAKWDLPKEVYLHNMTPDAHSGLDLYCFKAGKWQFVSIGRVAPGINQNQIIVQNMDSSLKQFMLYLPLYNGVSQLQIGVQQNATINKPTKPAVNTARRIVVYGSSVVQGASASRAGMAYPAILQRRTGFDWINLGFSGSAKMEMPLAKYLATVPADCYVLDCIPNPSPEEISERSYPFIKYLHEQQPAIPIVLVETIFRQNGLWDQQVGNTVKRQNEEIRKTYERLKKEGVKNIYYLETDKLIGNDHEATIDGIHLTDLGFTRMADAVLPVVKKALAEKK</sequence>
<dbReference type="PANTHER" id="PTHR30383:SF29">
    <property type="entry name" value="SGNH HYDROLASE-TYPE ESTERASE DOMAIN-CONTAINING PROTEIN"/>
    <property type="match status" value="1"/>
</dbReference>
<reference evidence="4 5" key="1">
    <citation type="submission" date="2016-04" db="EMBL/GenBank/DDBJ databases">
        <authorList>
            <person name="Chen L."/>
            <person name="Zhuang W."/>
            <person name="Wang G."/>
        </authorList>
    </citation>
    <scope>NUCLEOTIDE SEQUENCE [LARGE SCALE GENOMIC DNA]</scope>
    <source>
        <strain evidence="5">GR20</strain>
    </source>
</reference>
<name>A0ABX3NUC2_9BACT</name>
<comment type="caution">
    <text evidence="4">The sequence shown here is derived from an EMBL/GenBank/DDBJ whole genome shotgun (WGS) entry which is preliminary data.</text>
</comment>
<dbReference type="EMBL" id="LWBO01000022">
    <property type="protein sequence ID" value="OQP45048.1"/>
    <property type="molecule type" value="Genomic_DNA"/>
</dbReference>
<protein>
    <recommendedName>
        <fullName evidence="6">Hydrolase</fullName>
    </recommendedName>
</protein>